<name>A0ABT1XQY6_9SPHN</name>
<keyword evidence="3" id="KW-1185">Reference proteome</keyword>
<reference evidence="2 3" key="1">
    <citation type="submission" date="2022-08" db="EMBL/GenBank/DDBJ databases">
        <title>Polyphasic taxonomy analysis of Qipengyuania sp.RS5-5.</title>
        <authorList>
            <person name="Xamxidin M."/>
            <person name="Wu M."/>
        </authorList>
    </citation>
    <scope>NUCLEOTIDE SEQUENCE [LARGE SCALE GENOMIC DNA]</scope>
    <source>
        <strain evidence="2 3">RS5-5</strain>
    </source>
</reference>
<accession>A0ABT1XQY6</accession>
<evidence type="ECO:0000313" key="2">
    <source>
        <dbReference type="EMBL" id="MCR2832862.1"/>
    </source>
</evidence>
<dbReference type="EMBL" id="JANKHH010000001">
    <property type="protein sequence ID" value="MCR2832862.1"/>
    <property type="molecule type" value="Genomic_DNA"/>
</dbReference>
<organism evidence="2 3">
    <name type="scientific">Parerythrobacter lacustris</name>
    <dbReference type="NCBI Taxonomy" id="2969984"/>
    <lineage>
        <taxon>Bacteria</taxon>
        <taxon>Pseudomonadati</taxon>
        <taxon>Pseudomonadota</taxon>
        <taxon>Alphaproteobacteria</taxon>
        <taxon>Sphingomonadales</taxon>
        <taxon>Erythrobacteraceae</taxon>
        <taxon>Parerythrobacter</taxon>
    </lineage>
</organism>
<keyword evidence="1" id="KW-0732">Signal</keyword>
<feature type="signal peptide" evidence="1">
    <location>
        <begin position="1"/>
        <end position="20"/>
    </location>
</feature>
<feature type="chain" id="PRO_5045602647" description="DUF2059 domain-containing protein" evidence="1">
    <location>
        <begin position="21"/>
        <end position="238"/>
    </location>
</feature>
<evidence type="ECO:0000256" key="1">
    <source>
        <dbReference type="SAM" id="SignalP"/>
    </source>
</evidence>
<gene>
    <name evidence="2" type="ORF">NSO95_02790</name>
</gene>
<dbReference type="Proteomes" id="UP001206067">
    <property type="component" value="Unassembled WGS sequence"/>
</dbReference>
<sequence length="238" mass="26537">MQFRFLAACAALLLTTPGMAQDETDEYLRLATTLTDDALSEQSFEIAIQIGFKGVLEADEEMVALETECPGLISTMAEAARPVMWELHQRDNLDYRTALHKLFARRLSREEAAGGAGFFASPLGKRFVYTLQLGISADNVIADVVSNEDMSISRGSLERDTRTSALRGILALSPEDRKELTRLFSSEDWARAFSRIQPEVTALQHKLVNQDYPPEDHARIDASVQPATIAHFEKCDDR</sequence>
<comment type="caution">
    <text evidence="2">The sequence shown here is derived from an EMBL/GenBank/DDBJ whole genome shotgun (WGS) entry which is preliminary data.</text>
</comment>
<proteinExistence type="predicted"/>
<evidence type="ECO:0000313" key="3">
    <source>
        <dbReference type="Proteomes" id="UP001206067"/>
    </source>
</evidence>
<evidence type="ECO:0008006" key="4">
    <source>
        <dbReference type="Google" id="ProtNLM"/>
    </source>
</evidence>
<protein>
    <recommendedName>
        <fullName evidence="4">DUF2059 domain-containing protein</fullName>
    </recommendedName>
</protein>
<dbReference type="RefSeq" id="WP_257594619.1">
    <property type="nucleotide sequence ID" value="NZ_JANKHH010000001.1"/>
</dbReference>